<feature type="compositionally biased region" description="Polar residues" evidence="1">
    <location>
        <begin position="38"/>
        <end position="53"/>
    </location>
</feature>
<keyword evidence="3" id="KW-1185">Reference proteome</keyword>
<dbReference type="GeneID" id="38136604"/>
<dbReference type="EMBL" id="KZ852092">
    <property type="protein sequence ID" value="RDH27382.1"/>
    <property type="molecule type" value="Genomic_DNA"/>
</dbReference>
<accession>A0A3F3PKT0</accession>
<gene>
    <name evidence="2" type="ORF">BDQ94DRAFT_154068</name>
</gene>
<dbReference type="Proteomes" id="UP000253729">
    <property type="component" value="Unassembled WGS sequence"/>
</dbReference>
<dbReference type="RefSeq" id="XP_026620404.1">
    <property type="nucleotide sequence ID" value="XM_026768248.1"/>
</dbReference>
<protein>
    <submittedName>
        <fullName evidence="2">Uncharacterized protein</fullName>
    </submittedName>
</protein>
<name>A0A3F3PKT0_9EURO</name>
<proteinExistence type="predicted"/>
<feature type="compositionally biased region" description="Low complexity" evidence="1">
    <location>
        <begin position="68"/>
        <end position="81"/>
    </location>
</feature>
<feature type="compositionally biased region" description="Basic residues" evidence="1">
    <location>
        <begin position="92"/>
        <end position="105"/>
    </location>
</feature>
<evidence type="ECO:0000256" key="1">
    <source>
        <dbReference type="SAM" id="MobiDB-lite"/>
    </source>
</evidence>
<organism evidence="2 3">
    <name type="scientific">Aspergillus welwitschiae</name>
    <dbReference type="NCBI Taxonomy" id="1341132"/>
    <lineage>
        <taxon>Eukaryota</taxon>
        <taxon>Fungi</taxon>
        <taxon>Dikarya</taxon>
        <taxon>Ascomycota</taxon>
        <taxon>Pezizomycotina</taxon>
        <taxon>Eurotiomycetes</taxon>
        <taxon>Eurotiomycetidae</taxon>
        <taxon>Eurotiales</taxon>
        <taxon>Aspergillaceae</taxon>
        <taxon>Aspergillus</taxon>
        <taxon>Aspergillus subgen. Circumdati</taxon>
    </lineage>
</organism>
<evidence type="ECO:0000313" key="2">
    <source>
        <dbReference type="EMBL" id="RDH27382.1"/>
    </source>
</evidence>
<reference evidence="2 3" key="1">
    <citation type="submission" date="2018-07" db="EMBL/GenBank/DDBJ databases">
        <title>The genomes of Aspergillus section Nigri reveals drivers in fungal speciation.</title>
        <authorList>
            <consortium name="DOE Joint Genome Institute"/>
            <person name="Vesth T.C."/>
            <person name="Nybo J."/>
            <person name="Theobald S."/>
            <person name="Brandl J."/>
            <person name="Frisvad J.C."/>
            <person name="Nielsen K.F."/>
            <person name="Lyhne E.K."/>
            <person name="Kogle M.E."/>
            <person name="Kuo A."/>
            <person name="Riley R."/>
            <person name="Clum A."/>
            <person name="Nolan M."/>
            <person name="Lipzen A."/>
            <person name="Salamov A."/>
            <person name="Henrissat B."/>
            <person name="Wiebenga A."/>
            <person name="De vries R.P."/>
            <person name="Grigoriev I.V."/>
            <person name="Mortensen U.H."/>
            <person name="Andersen M.R."/>
            <person name="Baker S.E."/>
        </authorList>
    </citation>
    <scope>NUCLEOTIDE SEQUENCE [LARGE SCALE GENOMIC DNA]</scope>
    <source>
        <strain evidence="2 3">CBS 139.54b</strain>
    </source>
</reference>
<evidence type="ECO:0000313" key="3">
    <source>
        <dbReference type="Proteomes" id="UP000253729"/>
    </source>
</evidence>
<feature type="region of interest" description="Disordered" evidence="1">
    <location>
        <begin position="30"/>
        <end position="112"/>
    </location>
</feature>
<dbReference type="AlphaFoldDB" id="A0A3F3PKT0"/>
<sequence length="112" mass="12298">MLQTSLTVANKSACISQPMLRPIATGISPALANASAPPYSNLSQQKIKPNSDQRPMLIPDNKSSAAPQGKGQVTGWKQTQGKKGGREERKYSRSWKKKDMRKKRPAAYNSDL</sequence>